<reference evidence="1" key="1">
    <citation type="journal article" date="2015" name="Nature">
        <title>Complex archaea that bridge the gap between prokaryotes and eukaryotes.</title>
        <authorList>
            <person name="Spang A."/>
            <person name="Saw J.H."/>
            <person name="Jorgensen S.L."/>
            <person name="Zaremba-Niedzwiedzka K."/>
            <person name="Martijn J."/>
            <person name="Lind A.E."/>
            <person name="van Eijk R."/>
            <person name="Schleper C."/>
            <person name="Guy L."/>
            <person name="Ettema T.J."/>
        </authorList>
    </citation>
    <scope>NUCLEOTIDE SEQUENCE</scope>
</reference>
<sequence>MAHKVNIYENGFDEDGVLRPSRIIETDDAAEAERLVREEMSRTNSMMAADVHVDWRLCSSIEEYVRLGNAPARWLAENPIDGCFMSLLVEDPEHWAQYGVTTPEELEKHRLLQSYSDHYKETYGVRPRHHGMTMETPIEEVEAAYDRLADMAPREDDQSPGL</sequence>
<dbReference type="EMBL" id="LAZR01000009">
    <property type="protein sequence ID" value="KKO08553.1"/>
    <property type="molecule type" value="Genomic_DNA"/>
</dbReference>
<gene>
    <name evidence="1" type="ORF">LCGC14_0044930</name>
</gene>
<name>A0A0F9W8C1_9ZZZZ</name>
<proteinExistence type="predicted"/>
<organism evidence="1">
    <name type="scientific">marine sediment metagenome</name>
    <dbReference type="NCBI Taxonomy" id="412755"/>
    <lineage>
        <taxon>unclassified sequences</taxon>
        <taxon>metagenomes</taxon>
        <taxon>ecological metagenomes</taxon>
    </lineage>
</organism>
<evidence type="ECO:0000313" key="1">
    <source>
        <dbReference type="EMBL" id="KKO08553.1"/>
    </source>
</evidence>
<dbReference type="AlphaFoldDB" id="A0A0F9W8C1"/>
<comment type="caution">
    <text evidence="1">The sequence shown here is derived from an EMBL/GenBank/DDBJ whole genome shotgun (WGS) entry which is preliminary data.</text>
</comment>
<accession>A0A0F9W8C1</accession>
<protein>
    <submittedName>
        <fullName evidence="1">Uncharacterized protein</fullName>
    </submittedName>
</protein>